<name>A0A384DU51_URSMA</name>
<evidence type="ECO:0000256" key="9">
    <source>
        <dbReference type="ARBA" id="ARBA00022884"/>
    </source>
</evidence>
<evidence type="ECO:0000256" key="8">
    <source>
        <dbReference type="ARBA" id="ARBA00022833"/>
    </source>
</evidence>
<protein>
    <submittedName>
        <fullName evidence="18">Splicing factor U2AF 26 kDa subunit isoform X1</fullName>
    </submittedName>
</protein>
<keyword evidence="4 13" id="KW-0479">Metal-binding</keyword>
<evidence type="ECO:0000256" key="1">
    <source>
        <dbReference type="ARBA" id="ARBA00004324"/>
    </source>
</evidence>
<dbReference type="GO" id="GO:0016607">
    <property type="term" value="C:nuclear speck"/>
    <property type="evidence" value="ECO:0007669"/>
    <property type="project" value="UniProtKB-SubCell"/>
</dbReference>
<comment type="subcellular location">
    <subcellularLocation>
        <location evidence="1">Nucleus speckle</location>
    </subcellularLocation>
</comment>
<dbReference type="InterPro" id="IPR009145">
    <property type="entry name" value="U2AF_small"/>
</dbReference>
<dbReference type="PANTHER" id="PTHR12620">
    <property type="entry name" value="U2 SNRNP AUXILIARY FACTOR, SMALL SUBUNIT"/>
    <property type="match status" value="1"/>
</dbReference>
<dbReference type="GO" id="GO:0005681">
    <property type="term" value="C:spliceosomal complex"/>
    <property type="evidence" value="ECO:0007669"/>
    <property type="project" value="UniProtKB-KW"/>
</dbReference>
<dbReference type="InterPro" id="IPR000571">
    <property type="entry name" value="Znf_CCCH"/>
</dbReference>
<dbReference type="Proteomes" id="UP000261680">
    <property type="component" value="Unplaced"/>
</dbReference>
<dbReference type="FunFam" id="3.30.70.330:FF:000055">
    <property type="entry name" value="Splicing factor U2AF 35 kDa subunit"/>
    <property type="match status" value="1"/>
</dbReference>
<dbReference type="SMART" id="SM00360">
    <property type="entry name" value="RRM"/>
    <property type="match status" value="1"/>
</dbReference>
<keyword evidence="5" id="KW-0747">Spliceosome</keyword>
<evidence type="ECO:0000313" key="18">
    <source>
        <dbReference type="RefSeq" id="XP_008710340.1"/>
    </source>
</evidence>
<dbReference type="InterPro" id="IPR003954">
    <property type="entry name" value="RRM_euk-type"/>
</dbReference>
<evidence type="ECO:0000256" key="5">
    <source>
        <dbReference type="ARBA" id="ARBA00022728"/>
    </source>
</evidence>
<dbReference type="InterPro" id="IPR000504">
    <property type="entry name" value="RRM_dom"/>
</dbReference>
<dbReference type="PROSITE" id="PS50102">
    <property type="entry name" value="RRM"/>
    <property type="match status" value="1"/>
</dbReference>
<dbReference type="SUPFAM" id="SSF54928">
    <property type="entry name" value="RNA-binding domain, RBD"/>
    <property type="match status" value="1"/>
</dbReference>
<dbReference type="OrthoDB" id="423462at2759"/>
<feature type="zinc finger region" description="C3H1-type" evidence="13">
    <location>
        <begin position="149"/>
        <end position="176"/>
    </location>
</feature>
<dbReference type="RefSeq" id="XP_008710340.1">
    <property type="nucleotide sequence ID" value="XM_008712118.2"/>
</dbReference>
<dbReference type="GO" id="GO:0089701">
    <property type="term" value="C:U2AF complex"/>
    <property type="evidence" value="ECO:0007669"/>
    <property type="project" value="InterPro"/>
</dbReference>
<organism evidence="17 18">
    <name type="scientific">Ursus maritimus</name>
    <name type="common">Polar bear</name>
    <name type="synonym">Thalarctos maritimus</name>
    <dbReference type="NCBI Taxonomy" id="29073"/>
    <lineage>
        <taxon>Eukaryota</taxon>
        <taxon>Metazoa</taxon>
        <taxon>Chordata</taxon>
        <taxon>Craniata</taxon>
        <taxon>Vertebrata</taxon>
        <taxon>Euteleostomi</taxon>
        <taxon>Mammalia</taxon>
        <taxon>Eutheria</taxon>
        <taxon>Laurasiatheria</taxon>
        <taxon>Carnivora</taxon>
        <taxon>Caniformia</taxon>
        <taxon>Ursidae</taxon>
        <taxon>Ursus</taxon>
    </lineage>
</organism>
<feature type="domain" description="C3H1-type" evidence="16">
    <location>
        <begin position="149"/>
        <end position="176"/>
    </location>
</feature>
<dbReference type="KEGG" id="umr:103682515"/>
<dbReference type="CTD" id="199746"/>
<evidence type="ECO:0000256" key="6">
    <source>
        <dbReference type="ARBA" id="ARBA00022737"/>
    </source>
</evidence>
<feature type="region of interest" description="Disordered" evidence="14">
    <location>
        <begin position="199"/>
        <end position="230"/>
    </location>
</feature>
<evidence type="ECO:0000256" key="7">
    <source>
        <dbReference type="ARBA" id="ARBA00022771"/>
    </source>
</evidence>
<reference evidence="18" key="1">
    <citation type="submission" date="2025-08" db="UniProtKB">
        <authorList>
            <consortium name="RefSeq"/>
        </authorList>
    </citation>
    <scope>IDENTIFICATION</scope>
    <source>
        <tissue evidence="18">Whole blood</tissue>
    </source>
</reference>
<dbReference type="InterPro" id="IPR012677">
    <property type="entry name" value="Nucleotide-bd_a/b_plait_sf"/>
</dbReference>
<sequence>MAEYLASIFGTEKDKVNCSFYFKIGACRHGDRCSRLHNKPTFSQTIVLLNLYRNPQNTAQTADGSHCHVSDVEVQEHYDNFFEEVFTELQEKYGEIEEMNVCDNLGDHLVGNVYVKFRREEDAERAVAELNNRWFNGQAVHAELSPVTDFRESCCRQYEMGECTRGGFCNFMHLRPISRNLRRQLYGRGPRRRLALSTIQRPAPESQPPNQLELQSPKHKTSLDLQSGDQSLRTCPDTTQELWLPAPSQSREADLGNCAALLTALILISPLLSPGHPRGPILATVPEKETDDVPQTTGMAASETLAPLTSTLDRHKCSWPGPLLKAPLTPQLHLPQAPGLHAVICSKQGPSLTTPPLIKFCIKGLEPVSLSLAVGWSFLPPPHLLTKRGSGLGSGHNFC</sequence>
<evidence type="ECO:0000256" key="4">
    <source>
        <dbReference type="ARBA" id="ARBA00022723"/>
    </source>
</evidence>
<dbReference type="Gene3D" id="3.30.70.330">
    <property type="match status" value="1"/>
</dbReference>
<evidence type="ECO:0000313" key="17">
    <source>
        <dbReference type="Proteomes" id="UP000261680"/>
    </source>
</evidence>
<evidence type="ECO:0000256" key="14">
    <source>
        <dbReference type="SAM" id="MobiDB-lite"/>
    </source>
</evidence>
<dbReference type="AlphaFoldDB" id="A0A384DU51"/>
<keyword evidence="8 13" id="KW-0862">Zinc</keyword>
<evidence type="ECO:0000256" key="13">
    <source>
        <dbReference type="PROSITE-ProRule" id="PRU00723"/>
    </source>
</evidence>
<keyword evidence="6" id="KW-0677">Repeat</keyword>
<proteinExistence type="inferred from homology"/>
<feature type="domain" description="C3H1-type" evidence="16">
    <location>
        <begin position="12"/>
        <end position="40"/>
    </location>
</feature>
<keyword evidence="7 13" id="KW-0863">Zinc-finger</keyword>
<dbReference type="GO" id="GO:0000398">
    <property type="term" value="P:mRNA splicing, via spliceosome"/>
    <property type="evidence" value="ECO:0007669"/>
    <property type="project" value="InterPro"/>
</dbReference>
<evidence type="ECO:0000259" key="16">
    <source>
        <dbReference type="PROSITE" id="PS50103"/>
    </source>
</evidence>
<dbReference type="GeneID" id="103682515"/>
<keyword evidence="11" id="KW-0539">Nucleus</keyword>
<dbReference type="SMART" id="SM00356">
    <property type="entry name" value="ZnF_C3H1"/>
    <property type="match status" value="2"/>
</dbReference>
<dbReference type="GO" id="GO:0008270">
    <property type="term" value="F:zinc ion binding"/>
    <property type="evidence" value="ECO:0007669"/>
    <property type="project" value="UniProtKB-KW"/>
</dbReference>
<gene>
    <name evidence="18" type="primary">U2AF1L4</name>
</gene>
<keyword evidence="17" id="KW-1185">Reference proteome</keyword>
<dbReference type="CDD" id="cd12538">
    <property type="entry name" value="RRM_U2AF35"/>
    <property type="match status" value="1"/>
</dbReference>
<keyword evidence="10" id="KW-0508">mRNA splicing</keyword>
<dbReference type="PROSITE" id="PS50103">
    <property type="entry name" value="ZF_C3H1"/>
    <property type="match status" value="2"/>
</dbReference>
<evidence type="ECO:0000259" key="15">
    <source>
        <dbReference type="PROSITE" id="PS50102"/>
    </source>
</evidence>
<evidence type="ECO:0000256" key="10">
    <source>
        <dbReference type="ARBA" id="ARBA00023187"/>
    </source>
</evidence>
<keyword evidence="9 12" id="KW-0694">RNA-binding</keyword>
<dbReference type="Pfam" id="PF00076">
    <property type="entry name" value="RRM_1"/>
    <property type="match status" value="1"/>
</dbReference>
<dbReference type="InterPro" id="IPR035979">
    <property type="entry name" value="RBD_domain_sf"/>
</dbReference>
<evidence type="ECO:0000256" key="3">
    <source>
        <dbReference type="ARBA" id="ARBA00022664"/>
    </source>
</evidence>
<evidence type="ECO:0000256" key="11">
    <source>
        <dbReference type="ARBA" id="ARBA00023242"/>
    </source>
</evidence>
<comment type="similarity">
    <text evidence="2">Belongs to the splicing factor SR family.</text>
</comment>
<keyword evidence="3" id="KW-0507">mRNA processing</keyword>
<dbReference type="Pfam" id="PF00642">
    <property type="entry name" value="zf-CCCH"/>
    <property type="match status" value="2"/>
</dbReference>
<dbReference type="PRINTS" id="PR01848">
    <property type="entry name" value="U2AUXFACTOR"/>
</dbReference>
<feature type="domain" description="RRM" evidence="15">
    <location>
        <begin position="65"/>
        <end position="147"/>
    </location>
</feature>
<dbReference type="SMART" id="SM00361">
    <property type="entry name" value="RRM_1"/>
    <property type="match status" value="1"/>
</dbReference>
<evidence type="ECO:0000256" key="12">
    <source>
        <dbReference type="PROSITE-ProRule" id="PRU00176"/>
    </source>
</evidence>
<feature type="zinc finger region" description="C3H1-type" evidence="13">
    <location>
        <begin position="12"/>
        <end position="40"/>
    </location>
</feature>
<dbReference type="GO" id="GO:0003723">
    <property type="term" value="F:RNA binding"/>
    <property type="evidence" value="ECO:0007669"/>
    <property type="project" value="UniProtKB-UniRule"/>
</dbReference>
<accession>A0A384DU51</accession>
<evidence type="ECO:0000256" key="2">
    <source>
        <dbReference type="ARBA" id="ARBA00010269"/>
    </source>
</evidence>